<feature type="transmembrane region" description="Helical" evidence="9">
    <location>
        <begin position="105"/>
        <end position="126"/>
    </location>
</feature>
<organism evidence="11 12">
    <name type="scientific">Owenia fusiformis</name>
    <name type="common">Polychaete worm</name>
    <dbReference type="NCBI Taxonomy" id="6347"/>
    <lineage>
        <taxon>Eukaryota</taxon>
        <taxon>Metazoa</taxon>
        <taxon>Spiralia</taxon>
        <taxon>Lophotrochozoa</taxon>
        <taxon>Annelida</taxon>
        <taxon>Polychaeta</taxon>
        <taxon>Sedentaria</taxon>
        <taxon>Canalipalpata</taxon>
        <taxon>Sabellida</taxon>
        <taxon>Oweniida</taxon>
        <taxon>Oweniidae</taxon>
        <taxon>Owenia</taxon>
    </lineage>
</organism>
<dbReference type="OrthoDB" id="6162636at2759"/>
<proteinExistence type="predicted"/>
<dbReference type="CDD" id="cd00637">
    <property type="entry name" value="7tm_classA_rhodopsin-like"/>
    <property type="match status" value="1"/>
</dbReference>
<evidence type="ECO:0000256" key="5">
    <source>
        <dbReference type="ARBA" id="ARBA00023040"/>
    </source>
</evidence>
<dbReference type="Proteomes" id="UP000749559">
    <property type="component" value="Unassembled WGS sequence"/>
</dbReference>
<dbReference type="InterPro" id="IPR000276">
    <property type="entry name" value="GPCR_Rhodpsn"/>
</dbReference>
<dbReference type="InterPro" id="IPR050569">
    <property type="entry name" value="TAAR"/>
</dbReference>
<dbReference type="EMBL" id="CAIIXF020000001">
    <property type="protein sequence ID" value="CAH1775712.1"/>
    <property type="molecule type" value="Genomic_DNA"/>
</dbReference>
<dbReference type="InterPro" id="IPR017452">
    <property type="entry name" value="GPCR_Rhodpsn_7TM"/>
</dbReference>
<feature type="domain" description="G-protein coupled receptors family 1 profile" evidence="10">
    <location>
        <begin position="49"/>
        <end position="573"/>
    </location>
</feature>
<protein>
    <recommendedName>
        <fullName evidence="10">G-protein coupled receptors family 1 profile domain-containing protein</fullName>
    </recommendedName>
</protein>
<dbReference type="GO" id="GO:0004930">
    <property type="term" value="F:G protein-coupled receptor activity"/>
    <property type="evidence" value="ECO:0007669"/>
    <property type="project" value="UniProtKB-KW"/>
</dbReference>
<dbReference type="SUPFAM" id="SSF81321">
    <property type="entry name" value="Family A G protein-coupled receptor-like"/>
    <property type="match status" value="1"/>
</dbReference>
<accession>A0A8S4N3Q0</accession>
<dbReference type="AlphaFoldDB" id="A0A8S4N3Q0"/>
<keyword evidence="8" id="KW-0807">Transducer</keyword>
<evidence type="ECO:0000256" key="7">
    <source>
        <dbReference type="ARBA" id="ARBA00023170"/>
    </source>
</evidence>
<evidence type="ECO:0000256" key="1">
    <source>
        <dbReference type="ARBA" id="ARBA00004651"/>
    </source>
</evidence>
<keyword evidence="3 9" id="KW-0812">Transmembrane</keyword>
<dbReference type="GO" id="GO:0005886">
    <property type="term" value="C:plasma membrane"/>
    <property type="evidence" value="ECO:0007669"/>
    <property type="project" value="UniProtKB-SubCell"/>
</dbReference>
<keyword evidence="5" id="KW-0297">G-protein coupled receptor</keyword>
<evidence type="ECO:0000256" key="2">
    <source>
        <dbReference type="ARBA" id="ARBA00022475"/>
    </source>
</evidence>
<keyword evidence="12" id="KW-1185">Reference proteome</keyword>
<reference evidence="11" key="1">
    <citation type="submission" date="2022-03" db="EMBL/GenBank/DDBJ databases">
        <authorList>
            <person name="Martin C."/>
        </authorList>
    </citation>
    <scope>NUCLEOTIDE SEQUENCE</scope>
</reference>
<dbReference type="PANTHER" id="PTHR24249:SF372">
    <property type="entry name" value="G-PROTEIN COUPLED RECEPTORS FAMILY 1 PROFILE DOMAIN-CONTAINING PROTEIN"/>
    <property type="match status" value="1"/>
</dbReference>
<gene>
    <name evidence="11" type="ORF">OFUS_LOCUS2979</name>
</gene>
<evidence type="ECO:0000259" key="10">
    <source>
        <dbReference type="PROSITE" id="PS50262"/>
    </source>
</evidence>
<comment type="subcellular location">
    <subcellularLocation>
        <location evidence="1">Cell membrane</location>
        <topology evidence="1">Multi-pass membrane protein</topology>
    </subcellularLocation>
</comment>
<sequence>MFGNISNNMTMCHHNETNNSCQETEHSTPNKAIGPYIFRCTLSLMIVTLHSLKIITVARTRHLQTVSNFFKCGLSIGGILLGLSTLSHAVLDMTHTLEQASTCNIIMLCICTAAGVTMSNVLLMYVEVFLVTHYTIMNRQVFSRRFAVLLVVATWLLWVLLGLVLGVALPTQDTVISNDNICHLNNGQISKTYVLTLCVLVIAHVLALIILQIAIILRIRAHANKFNVKREFPSNICFMGPNLGSPSSTCISSSQLNNVTHFKFSAEAVQTLMDAKSLAEPMVESLFAEPIVESNALSEPNFKAKSLSVPIVKANSLSVPIVKANSLAIPNVKDKSLAVPIVKANSLAIPNVKDKSLAVPNVKANSLAEPNVKAKALAVPIVKANSLAIPNVKDKSLAVPNVKANSLAEPNVKAKALAIPNVKVKSLAVPNMKAKALTVPNVKAQSLVIPNVKAKSLTKENEEASSLAESNVKITQLTQDEGKVNPLPLNENNLDVNVARRQANIKIYKKWMCRVSKLVRQMTAILVSFLICYIPFLVITLLNISTKLKQEGVTNIISSSMIGINPILNFIVFVTVNEKFRAALIKVLQCKKQ</sequence>
<dbReference type="Gene3D" id="1.20.1070.10">
    <property type="entry name" value="Rhodopsin 7-helix transmembrane proteins"/>
    <property type="match status" value="2"/>
</dbReference>
<keyword evidence="6 9" id="KW-0472">Membrane</keyword>
<name>A0A8S4N3Q0_OWEFU</name>
<comment type="caution">
    <text evidence="11">The sequence shown here is derived from an EMBL/GenBank/DDBJ whole genome shotgun (WGS) entry which is preliminary data.</text>
</comment>
<dbReference type="Pfam" id="PF00001">
    <property type="entry name" value="7tm_1"/>
    <property type="match status" value="1"/>
</dbReference>
<dbReference type="PROSITE" id="PS50262">
    <property type="entry name" value="G_PROTEIN_RECEP_F1_2"/>
    <property type="match status" value="1"/>
</dbReference>
<keyword evidence="4 9" id="KW-1133">Transmembrane helix</keyword>
<evidence type="ECO:0000256" key="8">
    <source>
        <dbReference type="ARBA" id="ARBA00023224"/>
    </source>
</evidence>
<feature type="transmembrane region" description="Helical" evidence="9">
    <location>
        <begin position="524"/>
        <end position="544"/>
    </location>
</feature>
<evidence type="ECO:0000313" key="12">
    <source>
        <dbReference type="Proteomes" id="UP000749559"/>
    </source>
</evidence>
<feature type="transmembrane region" description="Helical" evidence="9">
    <location>
        <begin position="556"/>
        <end position="576"/>
    </location>
</feature>
<feature type="transmembrane region" description="Helical" evidence="9">
    <location>
        <begin position="36"/>
        <end position="57"/>
    </location>
</feature>
<evidence type="ECO:0000256" key="6">
    <source>
        <dbReference type="ARBA" id="ARBA00023136"/>
    </source>
</evidence>
<feature type="transmembrane region" description="Helical" evidence="9">
    <location>
        <begin position="69"/>
        <end position="90"/>
    </location>
</feature>
<feature type="transmembrane region" description="Helical" evidence="9">
    <location>
        <begin position="146"/>
        <end position="169"/>
    </location>
</feature>
<dbReference type="PRINTS" id="PR00237">
    <property type="entry name" value="GPCRRHODOPSN"/>
</dbReference>
<feature type="transmembrane region" description="Helical" evidence="9">
    <location>
        <begin position="193"/>
        <end position="217"/>
    </location>
</feature>
<keyword evidence="7" id="KW-0675">Receptor</keyword>
<keyword evidence="2" id="KW-1003">Cell membrane</keyword>
<evidence type="ECO:0000313" key="11">
    <source>
        <dbReference type="EMBL" id="CAH1775712.1"/>
    </source>
</evidence>
<evidence type="ECO:0000256" key="9">
    <source>
        <dbReference type="SAM" id="Phobius"/>
    </source>
</evidence>
<evidence type="ECO:0000256" key="4">
    <source>
        <dbReference type="ARBA" id="ARBA00022989"/>
    </source>
</evidence>
<evidence type="ECO:0000256" key="3">
    <source>
        <dbReference type="ARBA" id="ARBA00022692"/>
    </source>
</evidence>
<dbReference type="PANTHER" id="PTHR24249">
    <property type="entry name" value="HISTAMINE RECEPTOR-RELATED G-PROTEIN COUPLED RECEPTOR"/>
    <property type="match status" value="1"/>
</dbReference>